<reference evidence="1 2" key="1">
    <citation type="journal article" date="2019" name="Emerg. Microbes Infect.">
        <title>Comprehensive subspecies identification of 175 nontuberculous mycobacteria species based on 7547 genomic profiles.</title>
        <authorList>
            <person name="Matsumoto Y."/>
            <person name="Kinjo T."/>
            <person name="Motooka D."/>
            <person name="Nabeya D."/>
            <person name="Jung N."/>
            <person name="Uechi K."/>
            <person name="Horii T."/>
            <person name="Iida T."/>
            <person name="Fujita J."/>
            <person name="Nakamura S."/>
        </authorList>
    </citation>
    <scope>NUCLEOTIDE SEQUENCE [LARGE SCALE GENOMIC DNA]</scope>
    <source>
        <strain evidence="1 2">JCM 12375</strain>
    </source>
</reference>
<keyword evidence="2" id="KW-1185">Reference proteome</keyword>
<evidence type="ECO:0000313" key="2">
    <source>
        <dbReference type="Proteomes" id="UP000465622"/>
    </source>
</evidence>
<name>A0ABN5Y3E2_MYCME</name>
<dbReference type="Proteomes" id="UP000465622">
    <property type="component" value="Chromosome"/>
</dbReference>
<proteinExistence type="predicted"/>
<evidence type="ECO:0008006" key="3">
    <source>
        <dbReference type="Google" id="ProtNLM"/>
    </source>
</evidence>
<evidence type="ECO:0000313" key="1">
    <source>
        <dbReference type="EMBL" id="BBX31891.1"/>
    </source>
</evidence>
<gene>
    <name evidence="1" type="ORF">MMAGJ_11730</name>
</gene>
<protein>
    <recommendedName>
        <fullName evidence="3">DUF222 domain-containing protein</fullName>
    </recommendedName>
</protein>
<sequence>MDLRDEELRIADVAAQLGGLLAHGTTPSRVAAADRLALDPRQSRGHLANLLPQRSQQNPRLRTVGICHVAHLVIGVLTLPTERIIGCQKADG</sequence>
<organism evidence="1 2">
    <name type="scientific">Mycolicibacterium mageritense</name>
    <name type="common">Mycobacterium mageritense</name>
    <dbReference type="NCBI Taxonomy" id="53462"/>
    <lineage>
        <taxon>Bacteria</taxon>
        <taxon>Bacillati</taxon>
        <taxon>Actinomycetota</taxon>
        <taxon>Actinomycetes</taxon>
        <taxon>Mycobacteriales</taxon>
        <taxon>Mycobacteriaceae</taxon>
        <taxon>Mycolicibacterium</taxon>
    </lineage>
</organism>
<dbReference type="EMBL" id="AP022567">
    <property type="protein sequence ID" value="BBX31891.1"/>
    <property type="molecule type" value="Genomic_DNA"/>
</dbReference>
<accession>A0ABN5Y3E2</accession>